<dbReference type="Pfam" id="PF00120">
    <property type="entry name" value="Gln-synt_C"/>
    <property type="match status" value="1"/>
</dbReference>
<sequence>PYLVIAAMIASGLDGVDSGMTLEEPYPKSAYDGDLPRVSDTLRSALDDFSSSAFNRASFGDDVVDHYANMAKVELDAFNRSVTDWERFRSFERM</sequence>
<name>T1CDA6_9ZZZZ</name>
<comment type="caution">
    <text evidence="3">The sequence shown here is derived from an EMBL/GenBank/DDBJ whole genome shotgun (WGS) entry which is preliminary data.</text>
</comment>
<dbReference type="PANTHER" id="PTHR43785">
    <property type="entry name" value="GAMMA-GLUTAMYLPUTRESCINE SYNTHETASE"/>
    <property type="match status" value="1"/>
</dbReference>
<feature type="domain" description="GS catalytic" evidence="2">
    <location>
        <begin position="1"/>
        <end position="87"/>
    </location>
</feature>
<dbReference type="GO" id="GO:0004356">
    <property type="term" value="F:glutamine synthetase activity"/>
    <property type="evidence" value="ECO:0007669"/>
    <property type="project" value="InterPro"/>
</dbReference>
<dbReference type="EMBL" id="AUZX01000711">
    <property type="protein sequence ID" value="EQD80392.1"/>
    <property type="molecule type" value="Genomic_DNA"/>
</dbReference>
<feature type="non-terminal residue" evidence="3">
    <location>
        <position position="1"/>
    </location>
</feature>
<protein>
    <submittedName>
        <fullName evidence="3">Glutamate-ammonia ligase</fullName>
    </submittedName>
</protein>
<dbReference type="SUPFAM" id="SSF55931">
    <property type="entry name" value="Glutamine synthetase/guanido kinase"/>
    <property type="match status" value="1"/>
</dbReference>
<dbReference type="InterPro" id="IPR008146">
    <property type="entry name" value="Gln_synth_cat_dom"/>
</dbReference>
<reference evidence="3" key="1">
    <citation type="submission" date="2013-08" db="EMBL/GenBank/DDBJ databases">
        <authorList>
            <person name="Mendez C."/>
            <person name="Richter M."/>
            <person name="Ferrer M."/>
            <person name="Sanchez J."/>
        </authorList>
    </citation>
    <scope>NUCLEOTIDE SEQUENCE</scope>
</reference>
<dbReference type="AlphaFoldDB" id="T1CDA6"/>
<dbReference type="InterPro" id="IPR014746">
    <property type="entry name" value="Gln_synth/guanido_kin_cat_dom"/>
</dbReference>
<gene>
    <name evidence="3" type="ORF">B1A_00937</name>
</gene>
<organism evidence="3">
    <name type="scientific">mine drainage metagenome</name>
    <dbReference type="NCBI Taxonomy" id="410659"/>
    <lineage>
        <taxon>unclassified sequences</taxon>
        <taxon>metagenomes</taxon>
        <taxon>ecological metagenomes</taxon>
    </lineage>
</organism>
<evidence type="ECO:0000259" key="2">
    <source>
        <dbReference type="Pfam" id="PF00120"/>
    </source>
</evidence>
<evidence type="ECO:0000256" key="1">
    <source>
        <dbReference type="ARBA" id="ARBA00022598"/>
    </source>
</evidence>
<dbReference type="Gene3D" id="3.30.590.10">
    <property type="entry name" value="Glutamine synthetase/guanido kinase, catalytic domain"/>
    <property type="match status" value="1"/>
</dbReference>
<accession>T1CDA6</accession>
<proteinExistence type="predicted"/>
<reference evidence="3" key="2">
    <citation type="journal article" date="2014" name="ISME J.">
        <title>Microbial stratification in low pH oxic and suboxic macroscopic growths along an acid mine drainage.</title>
        <authorList>
            <person name="Mendez-Garcia C."/>
            <person name="Mesa V."/>
            <person name="Sprenger R.R."/>
            <person name="Richter M."/>
            <person name="Diez M.S."/>
            <person name="Solano J."/>
            <person name="Bargiela R."/>
            <person name="Golyshina O.V."/>
            <person name="Manteca A."/>
            <person name="Ramos J.L."/>
            <person name="Gallego J.R."/>
            <person name="Llorente I."/>
            <person name="Martins Dos Santos V.A."/>
            <person name="Jensen O.N."/>
            <person name="Pelaez A.I."/>
            <person name="Sanchez J."/>
            <person name="Ferrer M."/>
        </authorList>
    </citation>
    <scope>NUCLEOTIDE SEQUENCE</scope>
</reference>
<keyword evidence="1 3" id="KW-0436">Ligase</keyword>
<evidence type="ECO:0000313" key="3">
    <source>
        <dbReference type="EMBL" id="EQD80392.1"/>
    </source>
</evidence>
<dbReference type="PANTHER" id="PTHR43785:SF12">
    <property type="entry name" value="TYPE-1 GLUTAMINE SYNTHETASE 2"/>
    <property type="match status" value="1"/>
</dbReference>